<organism evidence="1 2">
    <name type="scientific">Kibdelosporangium lantanae</name>
    <dbReference type="NCBI Taxonomy" id="1497396"/>
    <lineage>
        <taxon>Bacteria</taxon>
        <taxon>Bacillati</taxon>
        <taxon>Actinomycetota</taxon>
        <taxon>Actinomycetes</taxon>
        <taxon>Pseudonocardiales</taxon>
        <taxon>Pseudonocardiaceae</taxon>
        <taxon>Kibdelosporangium</taxon>
    </lineage>
</organism>
<protein>
    <submittedName>
        <fullName evidence="1">Uncharacterized protein</fullName>
    </submittedName>
</protein>
<accession>A0ABW3M1M4</accession>
<comment type="caution">
    <text evidence="1">The sequence shown here is derived from an EMBL/GenBank/DDBJ whole genome shotgun (WGS) entry which is preliminary data.</text>
</comment>
<sequence length="60" mass="6653">MFGKSASEVKPAYFSAYDVTVSDTITDELVNVESAGKDPDRAWQDAQKSVRQFLQRKGAL</sequence>
<gene>
    <name evidence="1" type="ORF">ACFQ1S_02250</name>
</gene>
<name>A0ABW3M1M4_9PSEU</name>
<reference evidence="2" key="1">
    <citation type="journal article" date="2019" name="Int. J. Syst. Evol. Microbiol.">
        <title>The Global Catalogue of Microorganisms (GCM) 10K type strain sequencing project: providing services to taxonomists for standard genome sequencing and annotation.</title>
        <authorList>
            <consortium name="The Broad Institute Genomics Platform"/>
            <consortium name="The Broad Institute Genome Sequencing Center for Infectious Disease"/>
            <person name="Wu L."/>
            <person name="Ma J."/>
        </authorList>
    </citation>
    <scope>NUCLEOTIDE SEQUENCE [LARGE SCALE GENOMIC DNA]</scope>
    <source>
        <strain evidence="2">JCM 31486</strain>
    </source>
</reference>
<dbReference type="Proteomes" id="UP001597045">
    <property type="component" value="Unassembled WGS sequence"/>
</dbReference>
<proteinExistence type="predicted"/>
<keyword evidence="2" id="KW-1185">Reference proteome</keyword>
<evidence type="ECO:0000313" key="1">
    <source>
        <dbReference type="EMBL" id="MFD1044492.1"/>
    </source>
</evidence>
<dbReference type="EMBL" id="JBHTIS010000064">
    <property type="protein sequence ID" value="MFD1044492.1"/>
    <property type="molecule type" value="Genomic_DNA"/>
</dbReference>
<evidence type="ECO:0000313" key="2">
    <source>
        <dbReference type="Proteomes" id="UP001597045"/>
    </source>
</evidence>